<dbReference type="NCBIfam" id="TIGR01128">
    <property type="entry name" value="holA"/>
    <property type="match status" value="1"/>
</dbReference>
<keyword evidence="6" id="KW-0239">DNA-directed DNA polymerase</keyword>
<dbReference type="InterPro" id="IPR005790">
    <property type="entry name" value="DNA_polIII_delta"/>
</dbReference>
<dbReference type="GO" id="GO:0009360">
    <property type="term" value="C:DNA polymerase III complex"/>
    <property type="evidence" value="ECO:0007669"/>
    <property type="project" value="InterPro"/>
</dbReference>
<evidence type="ECO:0000259" key="9">
    <source>
        <dbReference type="Pfam" id="PF06144"/>
    </source>
</evidence>
<dbReference type="GO" id="GO:0003677">
    <property type="term" value="F:DNA binding"/>
    <property type="evidence" value="ECO:0007669"/>
    <property type="project" value="InterPro"/>
</dbReference>
<evidence type="ECO:0000313" key="12">
    <source>
        <dbReference type="Proteomes" id="UP000295726"/>
    </source>
</evidence>
<comment type="caution">
    <text evidence="11">The sequence shown here is derived from an EMBL/GenBank/DDBJ whole genome shotgun (WGS) entry which is preliminary data.</text>
</comment>
<dbReference type="InterPro" id="IPR010372">
    <property type="entry name" value="DNA_pol3_delta_N"/>
</dbReference>
<dbReference type="InterPro" id="IPR008921">
    <property type="entry name" value="DNA_pol3_clamp-load_cplx_C"/>
</dbReference>
<dbReference type="AlphaFoldDB" id="A0A4R3K1J8"/>
<dbReference type="Gene3D" id="1.20.272.10">
    <property type="match status" value="1"/>
</dbReference>
<keyword evidence="3" id="KW-0808">Transferase</keyword>
<dbReference type="InterPro" id="IPR048466">
    <property type="entry name" value="DNA_pol3_delta-like_C"/>
</dbReference>
<proteinExistence type="inferred from homology"/>
<reference evidence="11 12" key="1">
    <citation type="submission" date="2019-03" db="EMBL/GenBank/DDBJ databases">
        <title>Genomic Encyclopedia of Type Strains, Phase IV (KMG-IV): sequencing the most valuable type-strain genomes for metagenomic binning, comparative biology and taxonomic classification.</title>
        <authorList>
            <person name="Goeker M."/>
        </authorList>
    </citation>
    <scope>NUCLEOTIDE SEQUENCE [LARGE SCALE GENOMIC DNA]</scope>
    <source>
        <strain evidence="11 12">DSM 29489</strain>
    </source>
</reference>
<keyword evidence="4" id="KW-0548">Nucleotidyltransferase</keyword>
<dbReference type="EMBL" id="SLZZ01000028">
    <property type="protein sequence ID" value="TCS75586.1"/>
    <property type="molecule type" value="Genomic_DNA"/>
</dbReference>
<evidence type="ECO:0000256" key="4">
    <source>
        <dbReference type="ARBA" id="ARBA00022695"/>
    </source>
</evidence>
<evidence type="ECO:0000256" key="8">
    <source>
        <dbReference type="ARBA" id="ARBA00049244"/>
    </source>
</evidence>
<dbReference type="Gene3D" id="3.40.50.300">
    <property type="entry name" value="P-loop containing nucleotide triphosphate hydrolases"/>
    <property type="match status" value="1"/>
</dbReference>
<dbReference type="PANTHER" id="PTHR34388">
    <property type="entry name" value="DNA POLYMERASE III SUBUNIT DELTA"/>
    <property type="match status" value="1"/>
</dbReference>
<evidence type="ECO:0000313" key="11">
    <source>
        <dbReference type="EMBL" id="TCS75586.1"/>
    </source>
</evidence>
<gene>
    <name evidence="11" type="ORF">EDD59_1289</name>
</gene>
<dbReference type="SUPFAM" id="SSF48019">
    <property type="entry name" value="post-AAA+ oligomerization domain-like"/>
    <property type="match status" value="1"/>
</dbReference>
<evidence type="ECO:0000256" key="3">
    <source>
        <dbReference type="ARBA" id="ARBA00022679"/>
    </source>
</evidence>
<dbReference type="EC" id="2.7.7.7" evidence="1"/>
<dbReference type="InterPro" id="IPR027417">
    <property type="entry name" value="P-loop_NTPase"/>
</dbReference>
<dbReference type="Gene3D" id="1.10.8.60">
    <property type="match status" value="1"/>
</dbReference>
<dbReference type="PANTHER" id="PTHR34388:SF1">
    <property type="entry name" value="DNA POLYMERASE III SUBUNIT DELTA"/>
    <property type="match status" value="1"/>
</dbReference>
<sequence length="355" mass="41463">MSFIFTNQRVFLYNRTVMKSLNEDLKTGQFRQIYLLYGEENYLKKQYRDRLTKAMIPDGDTMNYAYFEGKGIDVRAVIDLAETLPFFSDRRLLVFENSGFFKSAGADLAEYIKNMPDTTYFIFIEKEVDKRSKIYKAVKDKGHIVELPFQDERTLKKWILGQVRRENRQISESTVTYFLNKVGTDMENIQKELEKLLCYTLDENAIMPEDVDAVCITQISNHIFDMVDAVADKKQERALHLYYELLALKEPPMRILFMMTRQYRILYQVKDLLKKGYGRKEIATRAGLHPFVAGKYMEQAKHFQSRELRDVMEDSAGIEESVKTGRLTDILAVELFIVKHSSLYMIPGSKGRSNP</sequence>
<keyword evidence="12" id="KW-1185">Reference proteome</keyword>
<evidence type="ECO:0000256" key="2">
    <source>
        <dbReference type="ARBA" id="ARBA00017703"/>
    </source>
</evidence>
<dbReference type="SUPFAM" id="SSF52540">
    <property type="entry name" value="P-loop containing nucleoside triphosphate hydrolases"/>
    <property type="match status" value="1"/>
</dbReference>
<dbReference type="Pfam" id="PF21694">
    <property type="entry name" value="DNA_pol3_delta_C"/>
    <property type="match status" value="1"/>
</dbReference>
<comment type="catalytic activity">
    <reaction evidence="8">
        <text>DNA(n) + a 2'-deoxyribonucleoside 5'-triphosphate = DNA(n+1) + diphosphate</text>
        <dbReference type="Rhea" id="RHEA:22508"/>
        <dbReference type="Rhea" id="RHEA-COMP:17339"/>
        <dbReference type="Rhea" id="RHEA-COMP:17340"/>
        <dbReference type="ChEBI" id="CHEBI:33019"/>
        <dbReference type="ChEBI" id="CHEBI:61560"/>
        <dbReference type="ChEBI" id="CHEBI:173112"/>
        <dbReference type="EC" id="2.7.7.7"/>
    </reaction>
</comment>
<comment type="similarity">
    <text evidence="7">Belongs to the DNA polymerase HolA subunit family.</text>
</comment>
<feature type="domain" description="DNA polymerase III delta subunit-like C-terminal" evidence="10">
    <location>
        <begin position="221"/>
        <end position="339"/>
    </location>
</feature>
<name>A0A4R3K1J8_9FIRM</name>
<protein>
    <recommendedName>
        <fullName evidence="2">DNA polymerase III subunit delta</fullName>
        <ecNumber evidence="1">2.7.7.7</ecNumber>
    </recommendedName>
</protein>
<evidence type="ECO:0000256" key="1">
    <source>
        <dbReference type="ARBA" id="ARBA00012417"/>
    </source>
</evidence>
<evidence type="ECO:0000256" key="6">
    <source>
        <dbReference type="ARBA" id="ARBA00022932"/>
    </source>
</evidence>
<organism evidence="11 12">
    <name type="scientific">Muricomes intestini</name>
    <dbReference type="NCBI Taxonomy" id="1796634"/>
    <lineage>
        <taxon>Bacteria</taxon>
        <taxon>Bacillati</taxon>
        <taxon>Bacillota</taxon>
        <taxon>Clostridia</taxon>
        <taxon>Lachnospirales</taxon>
        <taxon>Lachnospiraceae</taxon>
        <taxon>Muricomes</taxon>
    </lineage>
</organism>
<dbReference type="Pfam" id="PF06144">
    <property type="entry name" value="DNA_pol3_delta"/>
    <property type="match status" value="1"/>
</dbReference>
<keyword evidence="5" id="KW-0235">DNA replication</keyword>
<dbReference type="GO" id="GO:0003887">
    <property type="term" value="F:DNA-directed DNA polymerase activity"/>
    <property type="evidence" value="ECO:0007669"/>
    <property type="project" value="UniProtKB-KW"/>
</dbReference>
<dbReference type="GO" id="GO:0006261">
    <property type="term" value="P:DNA-templated DNA replication"/>
    <property type="evidence" value="ECO:0007669"/>
    <property type="project" value="TreeGrafter"/>
</dbReference>
<evidence type="ECO:0000256" key="7">
    <source>
        <dbReference type="ARBA" id="ARBA00034754"/>
    </source>
</evidence>
<evidence type="ECO:0000256" key="5">
    <source>
        <dbReference type="ARBA" id="ARBA00022705"/>
    </source>
</evidence>
<evidence type="ECO:0000259" key="10">
    <source>
        <dbReference type="Pfam" id="PF21694"/>
    </source>
</evidence>
<dbReference type="Proteomes" id="UP000295726">
    <property type="component" value="Unassembled WGS sequence"/>
</dbReference>
<feature type="domain" description="DNA polymerase III delta N-terminal" evidence="9">
    <location>
        <begin position="34"/>
        <end position="146"/>
    </location>
</feature>
<accession>A0A4R3K1J8</accession>